<dbReference type="EMBL" id="JMCB01000006">
    <property type="protein sequence ID" value="KFE67980.1"/>
    <property type="molecule type" value="Genomic_DNA"/>
</dbReference>
<proteinExistence type="predicted"/>
<keyword evidence="2" id="KW-1185">Reference proteome</keyword>
<dbReference type="AlphaFoldDB" id="A0A085WJW7"/>
<gene>
    <name evidence="1" type="ORF">DB31_7217</name>
</gene>
<comment type="caution">
    <text evidence="1">The sequence shown here is derived from an EMBL/GenBank/DDBJ whole genome shotgun (WGS) entry which is preliminary data.</text>
</comment>
<accession>A0A085WJW7</accession>
<evidence type="ECO:0000313" key="1">
    <source>
        <dbReference type="EMBL" id="KFE67980.1"/>
    </source>
</evidence>
<name>A0A085WJW7_9BACT</name>
<sequence>MKDTVGTEVSCKLLSTIASENSSSTVESTGTRVEPCGGVVRTSVGGV</sequence>
<reference evidence="1 2" key="1">
    <citation type="submission" date="2014-04" db="EMBL/GenBank/DDBJ databases">
        <title>Genome assembly of Hyalangium minutum DSM 14724.</title>
        <authorList>
            <person name="Sharma G."/>
            <person name="Subramanian S."/>
        </authorList>
    </citation>
    <scope>NUCLEOTIDE SEQUENCE [LARGE SCALE GENOMIC DNA]</scope>
    <source>
        <strain evidence="1 2">DSM 14724</strain>
    </source>
</reference>
<evidence type="ECO:0000313" key="2">
    <source>
        <dbReference type="Proteomes" id="UP000028725"/>
    </source>
</evidence>
<protein>
    <submittedName>
        <fullName evidence="1">Uncharacterized protein</fullName>
    </submittedName>
</protein>
<organism evidence="1 2">
    <name type="scientific">Hyalangium minutum</name>
    <dbReference type="NCBI Taxonomy" id="394096"/>
    <lineage>
        <taxon>Bacteria</taxon>
        <taxon>Pseudomonadati</taxon>
        <taxon>Myxococcota</taxon>
        <taxon>Myxococcia</taxon>
        <taxon>Myxococcales</taxon>
        <taxon>Cystobacterineae</taxon>
        <taxon>Archangiaceae</taxon>
        <taxon>Hyalangium</taxon>
    </lineage>
</organism>
<dbReference type="Proteomes" id="UP000028725">
    <property type="component" value="Unassembled WGS sequence"/>
</dbReference>